<proteinExistence type="predicted"/>
<gene>
    <name evidence="1" type="ORF">APZ00_15435</name>
</gene>
<dbReference type="EMBL" id="CP013068">
    <property type="protein sequence ID" value="ALV28286.1"/>
    <property type="molecule type" value="Genomic_DNA"/>
</dbReference>
<reference evidence="1 2" key="1">
    <citation type="submission" date="2015-10" db="EMBL/GenBank/DDBJ databases">
        <title>The world's first case of liver abscess caused by Pannonibacter phragmitetus.</title>
        <authorList>
            <person name="Ming D."/>
            <person name="Wang M."/>
            <person name="Zhou Y."/>
            <person name="Jiang T."/>
            <person name="Hu S."/>
        </authorList>
    </citation>
    <scope>NUCLEOTIDE SEQUENCE [LARGE SCALE GENOMIC DNA]</scope>
    <source>
        <strain evidence="1 2">31801</strain>
    </source>
</reference>
<dbReference type="RefSeq" id="WP_050472662.1">
    <property type="nucleotide sequence ID" value="NZ_CM011124.1"/>
</dbReference>
<evidence type="ECO:0000313" key="1">
    <source>
        <dbReference type="EMBL" id="ALV28286.1"/>
    </source>
</evidence>
<dbReference type="AlphaFoldDB" id="A0A0L0J1A4"/>
<dbReference type="PATRIC" id="fig|121719.5.peg.4053"/>
<dbReference type="Proteomes" id="UP000064921">
    <property type="component" value="Chromosome"/>
</dbReference>
<sequence>MWKLAAILFIVIGPTMAGIGALVPLSVYGLDHFNPLMLAGAAACGLVLAIPASILAGKHIRDMIQPRDRVA</sequence>
<keyword evidence="2" id="KW-1185">Reference proteome</keyword>
<accession>A0A0L0J1A4</accession>
<protein>
    <submittedName>
        <fullName evidence="1">Uncharacterized protein</fullName>
    </submittedName>
</protein>
<dbReference type="eggNOG" id="ENOG5033AWM">
    <property type="taxonomic scope" value="Bacteria"/>
</dbReference>
<evidence type="ECO:0000313" key="2">
    <source>
        <dbReference type="Proteomes" id="UP000064921"/>
    </source>
</evidence>
<name>A0A0L0J1A4_9HYPH</name>
<dbReference type="KEGG" id="pphr:APZ00_15435"/>
<organism evidence="1 2">
    <name type="scientific">Pannonibacter phragmitetus</name>
    <dbReference type="NCBI Taxonomy" id="121719"/>
    <lineage>
        <taxon>Bacteria</taxon>
        <taxon>Pseudomonadati</taxon>
        <taxon>Pseudomonadota</taxon>
        <taxon>Alphaproteobacteria</taxon>
        <taxon>Hyphomicrobiales</taxon>
        <taxon>Stappiaceae</taxon>
        <taxon>Pannonibacter</taxon>
    </lineage>
</organism>